<gene>
    <name evidence="2" type="ordered locus">Os07g0553900</name>
    <name evidence="2" type="ORF">OSNPB_070553900</name>
</gene>
<organism evidence="2 3">
    <name type="scientific">Oryza sativa subsp. japonica</name>
    <name type="common">Rice</name>
    <dbReference type="NCBI Taxonomy" id="39947"/>
    <lineage>
        <taxon>Eukaryota</taxon>
        <taxon>Viridiplantae</taxon>
        <taxon>Streptophyta</taxon>
        <taxon>Embryophyta</taxon>
        <taxon>Tracheophyta</taxon>
        <taxon>Spermatophyta</taxon>
        <taxon>Magnoliopsida</taxon>
        <taxon>Liliopsida</taxon>
        <taxon>Poales</taxon>
        <taxon>Poaceae</taxon>
        <taxon>BOP clade</taxon>
        <taxon>Oryzoideae</taxon>
        <taxon>Oryzeae</taxon>
        <taxon>Oryzinae</taxon>
        <taxon>Oryza</taxon>
        <taxon>Oryza sativa</taxon>
    </lineage>
</organism>
<feature type="non-terminal residue" evidence="2">
    <location>
        <position position="166"/>
    </location>
</feature>
<sequence length="166" mass="17419">REKGERERERGRENGRGGAGGGGGVDGGEEPAGERGGGGGGDGGAGLRHAVRLGGAGGGEEEGFGRGGGGHGGGRWWRRRRRRRRGAEDVGRGRGAGLLGGQANRARGRVLPMLQVRQEHAESQSWILLPSGKDNTLTIICPYSSISTCTFSLKRFWSKTALEVNM</sequence>
<evidence type="ECO:0000313" key="3">
    <source>
        <dbReference type="Proteomes" id="UP000059680"/>
    </source>
</evidence>
<evidence type="ECO:0000313" key="2">
    <source>
        <dbReference type="EMBL" id="BAT02075.1"/>
    </source>
</evidence>
<feature type="compositionally biased region" description="Gly residues" evidence="1">
    <location>
        <begin position="65"/>
        <end position="75"/>
    </location>
</feature>
<feature type="compositionally biased region" description="Basic and acidic residues" evidence="1">
    <location>
        <begin position="1"/>
        <end position="15"/>
    </location>
</feature>
<dbReference type="Proteomes" id="UP000059680">
    <property type="component" value="Chromosome 7"/>
</dbReference>
<feature type="compositionally biased region" description="Gly residues" evidence="1">
    <location>
        <begin position="16"/>
        <end position="26"/>
    </location>
</feature>
<reference evidence="2 3" key="2">
    <citation type="journal article" date="2013" name="Plant Cell Physiol.">
        <title>Rice Annotation Project Database (RAP-DB): an integrative and interactive database for rice genomics.</title>
        <authorList>
            <person name="Sakai H."/>
            <person name="Lee S.S."/>
            <person name="Tanaka T."/>
            <person name="Numa H."/>
            <person name="Kim J."/>
            <person name="Kawahara Y."/>
            <person name="Wakimoto H."/>
            <person name="Yang C.C."/>
            <person name="Iwamoto M."/>
            <person name="Abe T."/>
            <person name="Yamada Y."/>
            <person name="Muto A."/>
            <person name="Inokuchi H."/>
            <person name="Ikemura T."/>
            <person name="Matsumoto T."/>
            <person name="Sasaki T."/>
            <person name="Itoh T."/>
        </authorList>
    </citation>
    <scope>NUCLEOTIDE SEQUENCE [LARGE SCALE GENOMIC DNA]</scope>
    <source>
        <strain evidence="3">cv. Nipponbare</strain>
    </source>
</reference>
<accession>A0A0P0X7H5</accession>
<dbReference type="Gramene" id="Os07t0553900-01">
    <property type="protein sequence ID" value="Os07t0553900-01"/>
    <property type="gene ID" value="Os07g0553900"/>
</dbReference>
<dbReference type="AlphaFoldDB" id="A0A0P0X7H5"/>
<feature type="compositionally biased region" description="Gly residues" evidence="1">
    <location>
        <begin position="34"/>
        <end position="46"/>
    </location>
</feature>
<dbReference type="InParanoid" id="A0A0P0X7H5"/>
<feature type="compositionally biased region" description="Basic residues" evidence="1">
    <location>
        <begin position="76"/>
        <end position="85"/>
    </location>
</feature>
<dbReference type="PaxDb" id="39947-A0A0P0X7H5"/>
<dbReference type="EMBL" id="AP014963">
    <property type="protein sequence ID" value="BAT02075.1"/>
    <property type="molecule type" value="Genomic_DNA"/>
</dbReference>
<evidence type="ECO:0000256" key="1">
    <source>
        <dbReference type="SAM" id="MobiDB-lite"/>
    </source>
</evidence>
<proteinExistence type="predicted"/>
<reference evidence="2 3" key="3">
    <citation type="journal article" date="2013" name="Rice">
        <title>Improvement of the Oryza sativa Nipponbare reference genome using next generation sequence and optical map data.</title>
        <authorList>
            <person name="Kawahara Y."/>
            <person name="de la Bastide M."/>
            <person name="Hamilton J.P."/>
            <person name="Kanamori H."/>
            <person name="McCombie W.R."/>
            <person name="Ouyang S."/>
            <person name="Schwartz D.C."/>
            <person name="Tanaka T."/>
            <person name="Wu J."/>
            <person name="Zhou S."/>
            <person name="Childs K.L."/>
            <person name="Davidson R.M."/>
            <person name="Lin H."/>
            <person name="Quesada-Ocampo L."/>
            <person name="Vaillancourt B."/>
            <person name="Sakai H."/>
            <person name="Lee S.S."/>
            <person name="Kim J."/>
            <person name="Numa H."/>
            <person name="Itoh T."/>
            <person name="Buell C.R."/>
            <person name="Matsumoto T."/>
        </authorList>
    </citation>
    <scope>NUCLEOTIDE SEQUENCE [LARGE SCALE GENOMIC DNA]</scope>
    <source>
        <strain evidence="3">cv. Nipponbare</strain>
    </source>
</reference>
<keyword evidence="3" id="KW-1185">Reference proteome</keyword>
<reference evidence="3" key="1">
    <citation type="journal article" date="2005" name="Nature">
        <title>The map-based sequence of the rice genome.</title>
        <authorList>
            <consortium name="International rice genome sequencing project (IRGSP)"/>
            <person name="Matsumoto T."/>
            <person name="Wu J."/>
            <person name="Kanamori H."/>
            <person name="Katayose Y."/>
            <person name="Fujisawa M."/>
            <person name="Namiki N."/>
            <person name="Mizuno H."/>
            <person name="Yamamoto K."/>
            <person name="Antonio B.A."/>
            <person name="Baba T."/>
            <person name="Sakata K."/>
            <person name="Nagamura Y."/>
            <person name="Aoki H."/>
            <person name="Arikawa K."/>
            <person name="Arita K."/>
            <person name="Bito T."/>
            <person name="Chiden Y."/>
            <person name="Fujitsuka N."/>
            <person name="Fukunaka R."/>
            <person name="Hamada M."/>
            <person name="Harada C."/>
            <person name="Hayashi A."/>
            <person name="Hijishita S."/>
            <person name="Honda M."/>
            <person name="Hosokawa S."/>
            <person name="Ichikawa Y."/>
            <person name="Idonuma A."/>
            <person name="Iijima M."/>
            <person name="Ikeda M."/>
            <person name="Ikeno M."/>
            <person name="Ito K."/>
            <person name="Ito S."/>
            <person name="Ito T."/>
            <person name="Ito Y."/>
            <person name="Ito Y."/>
            <person name="Iwabuchi A."/>
            <person name="Kamiya K."/>
            <person name="Karasawa W."/>
            <person name="Kurita K."/>
            <person name="Katagiri S."/>
            <person name="Kikuta A."/>
            <person name="Kobayashi H."/>
            <person name="Kobayashi N."/>
            <person name="Machita K."/>
            <person name="Maehara T."/>
            <person name="Masukawa M."/>
            <person name="Mizubayashi T."/>
            <person name="Mukai Y."/>
            <person name="Nagasaki H."/>
            <person name="Nagata Y."/>
            <person name="Naito S."/>
            <person name="Nakashima M."/>
            <person name="Nakama Y."/>
            <person name="Nakamichi Y."/>
            <person name="Nakamura M."/>
            <person name="Meguro A."/>
            <person name="Negishi M."/>
            <person name="Ohta I."/>
            <person name="Ohta T."/>
            <person name="Okamoto M."/>
            <person name="Ono N."/>
            <person name="Saji S."/>
            <person name="Sakaguchi M."/>
            <person name="Sakai K."/>
            <person name="Shibata M."/>
            <person name="Shimokawa T."/>
            <person name="Song J."/>
            <person name="Takazaki Y."/>
            <person name="Terasawa K."/>
            <person name="Tsugane M."/>
            <person name="Tsuji K."/>
            <person name="Ueda S."/>
            <person name="Waki K."/>
            <person name="Yamagata H."/>
            <person name="Yamamoto M."/>
            <person name="Yamamoto S."/>
            <person name="Yamane H."/>
            <person name="Yoshiki S."/>
            <person name="Yoshihara R."/>
            <person name="Yukawa K."/>
            <person name="Zhong H."/>
            <person name="Yano M."/>
            <person name="Yuan Q."/>
            <person name="Ouyang S."/>
            <person name="Liu J."/>
            <person name="Jones K.M."/>
            <person name="Gansberger K."/>
            <person name="Moffat K."/>
            <person name="Hill J."/>
            <person name="Bera J."/>
            <person name="Fadrosh D."/>
            <person name="Jin S."/>
            <person name="Johri S."/>
            <person name="Kim M."/>
            <person name="Overton L."/>
            <person name="Reardon M."/>
            <person name="Tsitrin T."/>
            <person name="Vuong H."/>
            <person name="Weaver B."/>
            <person name="Ciecko A."/>
            <person name="Tallon L."/>
            <person name="Jackson J."/>
            <person name="Pai G."/>
            <person name="Aken S.V."/>
            <person name="Utterback T."/>
            <person name="Reidmuller S."/>
            <person name="Feldblyum T."/>
            <person name="Hsiao J."/>
            <person name="Zismann V."/>
            <person name="Iobst S."/>
            <person name="de Vazeille A.R."/>
            <person name="Buell C.R."/>
            <person name="Ying K."/>
            <person name="Li Y."/>
            <person name="Lu T."/>
            <person name="Huang Y."/>
            <person name="Zhao Q."/>
            <person name="Feng Q."/>
            <person name="Zhang L."/>
            <person name="Zhu J."/>
            <person name="Weng Q."/>
            <person name="Mu J."/>
            <person name="Lu Y."/>
            <person name="Fan D."/>
            <person name="Liu Y."/>
            <person name="Guan J."/>
            <person name="Zhang Y."/>
            <person name="Yu S."/>
            <person name="Liu X."/>
            <person name="Zhang Y."/>
            <person name="Hong G."/>
            <person name="Han B."/>
            <person name="Choisne N."/>
            <person name="Demange N."/>
            <person name="Orjeda G."/>
            <person name="Samain S."/>
            <person name="Cattolico L."/>
            <person name="Pelletier E."/>
            <person name="Couloux A."/>
            <person name="Segurens B."/>
            <person name="Wincker P."/>
            <person name="D'Hont A."/>
            <person name="Scarpelli C."/>
            <person name="Weissenbach J."/>
            <person name="Salanoubat M."/>
            <person name="Quetier F."/>
            <person name="Yu Y."/>
            <person name="Kim H.R."/>
            <person name="Rambo T."/>
            <person name="Currie J."/>
            <person name="Collura K."/>
            <person name="Luo M."/>
            <person name="Yang T."/>
            <person name="Ammiraju J.S.S."/>
            <person name="Engler F."/>
            <person name="Soderlund C."/>
            <person name="Wing R.A."/>
            <person name="Palmer L.E."/>
            <person name="de la Bastide M."/>
            <person name="Spiegel L."/>
            <person name="Nascimento L."/>
            <person name="Zutavern T."/>
            <person name="O'Shaughnessy A."/>
            <person name="Dike S."/>
            <person name="Dedhia N."/>
            <person name="Preston R."/>
            <person name="Balija V."/>
            <person name="McCombie W.R."/>
            <person name="Chow T."/>
            <person name="Chen H."/>
            <person name="Chung M."/>
            <person name="Chen C."/>
            <person name="Shaw J."/>
            <person name="Wu H."/>
            <person name="Hsiao K."/>
            <person name="Chao Y."/>
            <person name="Chu M."/>
            <person name="Cheng C."/>
            <person name="Hour A."/>
            <person name="Lee P."/>
            <person name="Lin S."/>
            <person name="Lin Y."/>
            <person name="Liou J."/>
            <person name="Liu S."/>
            <person name="Hsing Y."/>
            <person name="Raghuvanshi S."/>
            <person name="Mohanty A."/>
            <person name="Bharti A.K."/>
            <person name="Gaur A."/>
            <person name="Gupta V."/>
            <person name="Kumar D."/>
            <person name="Ravi V."/>
            <person name="Vij S."/>
            <person name="Kapur A."/>
            <person name="Khurana P."/>
            <person name="Khurana P."/>
            <person name="Khurana J.P."/>
            <person name="Tyagi A.K."/>
            <person name="Gaikwad K."/>
            <person name="Singh A."/>
            <person name="Dalal V."/>
            <person name="Srivastava S."/>
            <person name="Dixit A."/>
            <person name="Pal A.K."/>
            <person name="Ghazi I.A."/>
            <person name="Yadav M."/>
            <person name="Pandit A."/>
            <person name="Bhargava A."/>
            <person name="Sureshbabu K."/>
            <person name="Batra K."/>
            <person name="Sharma T.R."/>
            <person name="Mohapatra T."/>
            <person name="Singh N.K."/>
            <person name="Messing J."/>
            <person name="Nelson A.B."/>
            <person name="Fuks G."/>
            <person name="Kavchok S."/>
            <person name="Keizer G."/>
            <person name="Linton E."/>
            <person name="Llaca V."/>
            <person name="Song R."/>
            <person name="Tanyolac B."/>
            <person name="Young S."/>
            <person name="Ho-Il K."/>
            <person name="Hahn J.H."/>
            <person name="Sangsakoo G."/>
            <person name="Vanavichit A."/>
            <person name="de Mattos Luiz.A.T."/>
            <person name="Zimmer P.D."/>
            <person name="Malone G."/>
            <person name="Dellagostin O."/>
            <person name="de Oliveira A.C."/>
            <person name="Bevan M."/>
            <person name="Bancroft I."/>
            <person name="Minx P."/>
            <person name="Cordum H."/>
            <person name="Wilson R."/>
            <person name="Cheng Z."/>
            <person name="Jin W."/>
            <person name="Jiang J."/>
            <person name="Leong S.A."/>
            <person name="Iwama H."/>
            <person name="Gojobori T."/>
            <person name="Itoh T."/>
            <person name="Niimura Y."/>
            <person name="Fujii Y."/>
            <person name="Habara T."/>
            <person name="Sakai H."/>
            <person name="Sato Y."/>
            <person name="Wilson G."/>
            <person name="Kumar K."/>
            <person name="McCouch S."/>
            <person name="Juretic N."/>
            <person name="Hoen D."/>
            <person name="Wright S."/>
            <person name="Bruskiewich R."/>
            <person name="Bureau T."/>
            <person name="Miyao A."/>
            <person name="Hirochika H."/>
            <person name="Nishikawa T."/>
            <person name="Kadowaki K."/>
            <person name="Sugiura M."/>
            <person name="Burr B."/>
            <person name="Sasaki T."/>
        </authorList>
    </citation>
    <scope>NUCLEOTIDE SEQUENCE [LARGE SCALE GENOMIC DNA]</scope>
    <source>
        <strain evidence="3">cv. Nipponbare</strain>
    </source>
</reference>
<name>A0A0P0X7H5_ORYSJ</name>
<feature type="region of interest" description="Disordered" evidence="1">
    <location>
        <begin position="1"/>
        <end position="100"/>
    </location>
</feature>
<protein>
    <submittedName>
        <fullName evidence="2">Os07g0553900 protein</fullName>
    </submittedName>
</protein>